<gene>
    <name evidence="2" type="ORF">PVAP13_5NG059580</name>
</gene>
<keyword evidence="3" id="KW-1185">Reference proteome</keyword>
<sequence length="159" mass="17580">MTPFIGPACRPKDPQKANRCRRETETERTAPKFSAPRSRPVWRARKSPPPRRCCRCGGPLREATPWPSSCHGAWPPGRCYDRPRLPVGTLRRLAPGRCRGRLGGPSPARVGFGRGPLPCCRDRPGFGTSVCPKATFYFKIAGHSPVTIFSSRVNEGIWG</sequence>
<dbReference type="EMBL" id="CM029046">
    <property type="protein sequence ID" value="KAG2590483.1"/>
    <property type="molecule type" value="Genomic_DNA"/>
</dbReference>
<dbReference type="Proteomes" id="UP000823388">
    <property type="component" value="Chromosome 5N"/>
</dbReference>
<feature type="compositionally biased region" description="Basic residues" evidence="1">
    <location>
        <begin position="40"/>
        <end position="51"/>
    </location>
</feature>
<evidence type="ECO:0000313" key="2">
    <source>
        <dbReference type="EMBL" id="KAG2590483.1"/>
    </source>
</evidence>
<evidence type="ECO:0000256" key="1">
    <source>
        <dbReference type="SAM" id="MobiDB-lite"/>
    </source>
</evidence>
<comment type="caution">
    <text evidence="2">The sequence shown here is derived from an EMBL/GenBank/DDBJ whole genome shotgun (WGS) entry which is preliminary data.</text>
</comment>
<protein>
    <submittedName>
        <fullName evidence="2">Uncharacterized protein</fullName>
    </submittedName>
</protein>
<reference evidence="2" key="1">
    <citation type="submission" date="2020-05" db="EMBL/GenBank/DDBJ databases">
        <title>WGS assembly of Panicum virgatum.</title>
        <authorList>
            <person name="Lovell J.T."/>
            <person name="Jenkins J."/>
            <person name="Shu S."/>
            <person name="Juenger T.E."/>
            <person name="Schmutz J."/>
        </authorList>
    </citation>
    <scope>NUCLEOTIDE SEQUENCE</scope>
    <source>
        <strain evidence="2">AP13</strain>
    </source>
</reference>
<name>A0A8T0S0Z3_PANVG</name>
<proteinExistence type="predicted"/>
<feature type="compositionally biased region" description="Basic and acidic residues" evidence="1">
    <location>
        <begin position="10"/>
        <end position="30"/>
    </location>
</feature>
<dbReference type="AlphaFoldDB" id="A0A8T0S0Z3"/>
<organism evidence="2 3">
    <name type="scientific">Panicum virgatum</name>
    <name type="common">Blackwell switchgrass</name>
    <dbReference type="NCBI Taxonomy" id="38727"/>
    <lineage>
        <taxon>Eukaryota</taxon>
        <taxon>Viridiplantae</taxon>
        <taxon>Streptophyta</taxon>
        <taxon>Embryophyta</taxon>
        <taxon>Tracheophyta</taxon>
        <taxon>Spermatophyta</taxon>
        <taxon>Magnoliopsida</taxon>
        <taxon>Liliopsida</taxon>
        <taxon>Poales</taxon>
        <taxon>Poaceae</taxon>
        <taxon>PACMAD clade</taxon>
        <taxon>Panicoideae</taxon>
        <taxon>Panicodae</taxon>
        <taxon>Paniceae</taxon>
        <taxon>Panicinae</taxon>
        <taxon>Panicum</taxon>
        <taxon>Panicum sect. Hiantes</taxon>
    </lineage>
</organism>
<accession>A0A8T0S0Z3</accession>
<evidence type="ECO:0000313" key="3">
    <source>
        <dbReference type="Proteomes" id="UP000823388"/>
    </source>
</evidence>
<feature type="region of interest" description="Disordered" evidence="1">
    <location>
        <begin position="1"/>
        <end position="51"/>
    </location>
</feature>